<dbReference type="InterPro" id="IPR052021">
    <property type="entry name" value="Type-I_RS_S_subunit"/>
</dbReference>
<dbReference type="Proteomes" id="UP000013117">
    <property type="component" value="Unassembled WGS sequence"/>
</dbReference>
<accession>N8YFU5</accession>
<organism evidence="5 6">
    <name type="scientific">Acinetobacter gerneri DSM 14967 = CIP 107464 = MTCC 9824</name>
    <dbReference type="NCBI Taxonomy" id="1120926"/>
    <lineage>
        <taxon>Bacteria</taxon>
        <taxon>Pseudomonadati</taxon>
        <taxon>Pseudomonadota</taxon>
        <taxon>Gammaproteobacteria</taxon>
        <taxon>Moraxellales</taxon>
        <taxon>Moraxellaceae</taxon>
        <taxon>Acinetobacter</taxon>
    </lineage>
</organism>
<evidence type="ECO:0000313" key="5">
    <source>
        <dbReference type="EMBL" id="ENV35692.1"/>
    </source>
</evidence>
<feature type="domain" description="Type I restriction modification DNA specificity" evidence="4">
    <location>
        <begin position="1"/>
        <end position="156"/>
    </location>
</feature>
<dbReference type="SUPFAM" id="SSF116734">
    <property type="entry name" value="DNA methylase specificity domain"/>
    <property type="match status" value="2"/>
</dbReference>
<keyword evidence="2" id="KW-0680">Restriction system</keyword>
<evidence type="ECO:0000313" key="6">
    <source>
        <dbReference type="Proteomes" id="UP000013117"/>
    </source>
</evidence>
<protein>
    <recommendedName>
        <fullName evidence="4">Type I restriction modification DNA specificity domain-containing protein</fullName>
    </recommendedName>
</protein>
<dbReference type="HOGENOM" id="CLU_021095_2_2_6"/>
<comment type="similarity">
    <text evidence="1">Belongs to the type-I restriction system S methylase family.</text>
</comment>
<evidence type="ECO:0000256" key="1">
    <source>
        <dbReference type="ARBA" id="ARBA00010923"/>
    </source>
</evidence>
<dbReference type="CDD" id="cd17267">
    <property type="entry name" value="RMtype1_S_EcoAO83I-TRD1-CR1_like"/>
    <property type="match status" value="1"/>
</dbReference>
<dbReference type="Gene3D" id="1.10.287.1120">
    <property type="entry name" value="Bipartite methylase S protein"/>
    <property type="match status" value="1"/>
</dbReference>
<evidence type="ECO:0000256" key="3">
    <source>
        <dbReference type="ARBA" id="ARBA00023125"/>
    </source>
</evidence>
<dbReference type="PATRIC" id="fig|1120926.3.peg.64"/>
<dbReference type="EMBL" id="APPN01000013">
    <property type="protein sequence ID" value="ENV35692.1"/>
    <property type="molecule type" value="Genomic_DNA"/>
</dbReference>
<dbReference type="eggNOG" id="COG0732">
    <property type="taxonomic scope" value="Bacteria"/>
</dbReference>
<gene>
    <name evidence="5" type="ORF">F960_00079</name>
</gene>
<dbReference type="Pfam" id="PF01420">
    <property type="entry name" value="Methylase_S"/>
    <property type="match status" value="2"/>
</dbReference>
<dbReference type="GeneID" id="84211627"/>
<keyword evidence="3" id="KW-0238">DNA-binding</keyword>
<dbReference type="PANTHER" id="PTHR30408:SF12">
    <property type="entry name" value="TYPE I RESTRICTION ENZYME MJAVIII SPECIFICITY SUBUNIT"/>
    <property type="match status" value="1"/>
</dbReference>
<dbReference type="OrthoDB" id="9798929at2"/>
<dbReference type="PANTHER" id="PTHR30408">
    <property type="entry name" value="TYPE-1 RESTRICTION ENZYME ECOKI SPECIFICITY PROTEIN"/>
    <property type="match status" value="1"/>
</dbReference>
<feature type="domain" description="Type I restriction modification DNA specificity" evidence="4">
    <location>
        <begin position="173"/>
        <end position="345"/>
    </location>
</feature>
<dbReference type="InterPro" id="IPR000055">
    <property type="entry name" value="Restrct_endonuc_typeI_TRD"/>
</dbReference>
<dbReference type="Gene3D" id="3.90.220.20">
    <property type="entry name" value="DNA methylase specificity domains"/>
    <property type="match status" value="2"/>
</dbReference>
<evidence type="ECO:0000259" key="4">
    <source>
        <dbReference type="Pfam" id="PF01420"/>
    </source>
</evidence>
<comment type="caution">
    <text evidence="5">The sequence shown here is derived from an EMBL/GenBank/DDBJ whole genome shotgun (WGS) entry which is preliminary data.</text>
</comment>
<evidence type="ECO:0000256" key="2">
    <source>
        <dbReference type="ARBA" id="ARBA00022747"/>
    </source>
</evidence>
<reference evidence="5 6" key="1">
    <citation type="submission" date="2013-02" db="EMBL/GenBank/DDBJ databases">
        <title>The Genome Sequence of Acinetobacter gerneri CIP 107464.</title>
        <authorList>
            <consortium name="The Broad Institute Genome Sequencing Platform"/>
            <consortium name="The Broad Institute Genome Sequencing Center for Infectious Disease"/>
            <person name="Cerqueira G."/>
            <person name="Feldgarden M."/>
            <person name="Courvalin P."/>
            <person name="Perichon B."/>
            <person name="Grillot-Courvalin C."/>
            <person name="Clermont D."/>
            <person name="Rocha E."/>
            <person name="Yoon E.-J."/>
            <person name="Nemec A."/>
            <person name="Walker B."/>
            <person name="Young S.K."/>
            <person name="Zeng Q."/>
            <person name="Gargeya S."/>
            <person name="Fitzgerald M."/>
            <person name="Haas B."/>
            <person name="Abouelleil A."/>
            <person name="Alvarado L."/>
            <person name="Arachchi H.M."/>
            <person name="Berlin A.M."/>
            <person name="Chapman S.B."/>
            <person name="Dewar J."/>
            <person name="Goldberg J."/>
            <person name="Griggs A."/>
            <person name="Gujja S."/>
            <person name="Hansen M."/>
            <person name="Howarth C."/>
            <person name="Imamovic A."/>
            <person name="Larimer J."/>
            <person name="McCowan C."/>
            <person name="Murphy C."/>
            <person name="Neiman D."/>
            <person name="Pearson M."/>
            <person name="Priest M."/>
            <person name="Roberts A."/>
            <person name="Saif S."/>
            <person name="Shea T."/>
            <person name="Sisk P."/>
            <person name="Sykes S."/>
            <person name="Wortman J."/>
            <person name="Nusbaum C."/>
            <person name="Birren B."/>
        </authorList>
    </citation>
    <scope>NUCLEOTIDE SEQUENCE [LARGE SCALE GENOMIC DNA]</scope>
    <source>
        <strain evidence="5 6">CIP 107464</strain>
    </source>
</reference>
<dbReference type="AlphaFoldDB" id="N8YFU5"/>
<dbReference type="CDD" id="cd17283">
    <property type="entry name" value="RMtype1_S_Hpy180ORF7835P_TRD2-CR2_like"/>
    <property type="match status" value="1"/>
</dbReference>
<dbReference type="RefSeq" id="WP_004871206.1">
    <property type="nucleotide sequence ID" value="NZ_ASYY01000072.1"/>
</dbReference>
<name>N8YFU5_9GAMM</name>
<dbReference type="GO" id="GO:0003677">
    <property type="term" value="F:DNA binding"/>
    <property type="evidence" value="ECO:0007669"/>
    <property type="project" value="UniProtKB-KW"/>
</dbReference>
<dbReference type="GO" id="GO:0009307">
    <property type="term" value="P:DNA restriction-modification system"/>
    <property type="evidence" value="ECO:0007669"/>
    <property type="project" value="UniProtKB-KW"/>
</dbReference>
<keyword evidence="6" id="KW-1185">Reference proteome</keyword>
<sequence length="371" mass="42108">MSEWQQLKLGDLVTLNYGKALKAEHRKPGKVPVYSSAGLTGTHDTFLVNSEGIIVGRKGTVGKVYYSSEPFCCIDTAYYITPNPEKYNFQFLYYMLQTVGLEELNEDSAVPGLNRETAYNQDIALPPLPEQKAIATVLSSLDDKIDLLHRQNKTLEAMAETLFRQWFIEEAKEDWKKKQLGTLLTVKRGGSPRPIQDYLSDSGYRWLKISDVTSLNSPFVFKIKEHIKEEGLSKTTLLQAGKLVLSNSATPAIPKILMVDTCIHDGWLHFPVSSYSNEYLYLLFNHIRPELLQLGNGSIFTNLKTDILKEYVVKHPDEASLLKFQTVIEPIFTKLLENAKQIQTLEKLRDTLLPKLMSGEVRVQYQTEEVA</sequence>
<dbReference type="STRING" id="202952.GCA_000747725_00391"/>
<proteinExistence type="inferred from homology"/>
<dbReference type="InterPro" id="IPR044946">
    <property type="entry name" value="Restrct_endonuc_typeI_TRD_sf"/>
</dbReference>